<feature type="region of interest" description="Disordered" evidence="1">
    <location>
        <begin position="1"/>
        <end position="24"/>
    </location>
</feature>
<protein>
    <submittedName>
        <fullName evidence="2">Uncharacterized protein</fullName>
    </submittedName>
</protein>
<evidence type="ECO:0000313" key="3">
    <source>
        <dbReference type="Proteomes" id="UP000094444"/>
    </source>
</evidence>
<proteinExistence type="predicted"/>
<dbReference type="AlphaFoldDB" id="A0A2P5HPZ5"/>
<accession>A0A2P5HPZ5</accession>
<reference evidence="2" key="1">
    <citation type="submission" date="2017-09" db="EMBL/GenBank/DDBJ databases">
        <title>Polyketide synthases of a Diaporthe helianthi virulent isolate.</title>
        <authorList>
            <person name="Baroncelli R."/>
        </authorList>
    </citation>
    <scope>NUCLEOTIDE SEQUENCE [LARGE SCALE GENOMIC DNA]</scope>
    <source>
        <strain evidence="2">7/96</strain>
    </source>
</reference>
<dbReference type="InParanoid" id="A0A2P5HPZ5"/>
<keyword evidence="3" id="KW-1185">Reference proteome</keyword>
<organism evidence="2 3">
    <name type="scientific">Diaporthe helianthi</name>
    <dbReference type="NCBI Taxonomy" id="158607"/>
    <lineage>
        <taxon>Eukaryota</taxon>
        <taxon>Fungi</taxon>
        <taxon>Dikarya</taxon>
        <taxon>Ascomycota</taxon>
        <taxon>Pezizomycotina</taxon>
        <taxon>Sordariomycetes</taxon>
        <taxon>Sordariomycetidae</taxon>
        <taxon>Diaporthales</taxon>
        <taxon>Diaporthaceae</taxon>
        <taxon>Diaporthe</taxon>
    </lineage>
</organism>
<evidence type="ECO:0000313" key="2">
    <source>
        <dbReference type="EMBL" id="POS72336.1"/>
    </source>
</evidence>
<dbReference type="Proteomes" id="UP000094444">
    <property type="component" value="Unassembled WGS sequence"/>
</dbReference>
<feature type="compositionally biased region" description="Polar residues" evidence="1">
    <location>
        <begin position="7"/>
        <end position="18"/>
    </location>
</feature>
<sequence length="70" mass="7528">MAEDSVQFRNGATASAVSTPYGGNLWGGFIIGEGTQKKRAQLGARFESITSGRPSWTSVSEVHPSPHYCR</sequence>
<dbReference type="EMBL" id="MAVT02001023">
    <property type="protein sequence ID" value="POS72336.1"/>
    <property type="molecule type" value="Genomic_DNA"/>
</dbReference>
<gene>
    <name evidence="2" type="ORF">DHEL01_v209273</name>
</gene>
<comment type="caution">
    <text evidence="2">The sequence shown here is derived from an EMBL/GenBank/DDBJ whole genome shotgun (WGS) entry which is preliminary data.</text>
</comment>
<name>A0A2P5HPZ5_DIAHE</name>
<evidence type="ECO:0000256" key="1">
    <source>
        <dbReference type="SAM" id="MobiDB-lite"/>
    </source>
</evidence>